<comment type="caution">
    <text evidence="1">The sequence shown here is derived from an EMBL/GenBank/DDBJ whole genome shotgun (WGS) entry which is preliminary data.</text>
</comment>
<dbReference type="RefSeq" id="WP_126610460.1">
    <property type="nucleotide sequence ID" value="NZ_RXLU01000011.1"/>
</dbReference>
<name>A0AAX1ZS97_ACIBA</name>
<accession>A0AAX1ZS97</accession>
<dbReference type="Proteomes" id="UP000268239">
    <property type="component" value="Unassembled WGS sequence"/>
</dbReference>
<evidence type="ECO:0000313" key="2">
    <source>
        <dbReference type="Proteomes" id="UP000268239"/>
    </source>
</evidence>
<protein>
    <submittedName>
        <fullName evidence="1">Uncharacterized protein</fullName>
    </submittedName>
</protein>
<dbReference type="EMBL" id="RXLU01000011">
    <property type="protein sequence ID" value="RTQ84453.1"/>
    <property type="molecule type" value="Genomic_DNA"/>
</dbReference>
<reference evidence="1 2" key="1">
    <citation type="submission" date="2018-12" db="EMBL/GenBank/DDBJ databases">
        <title>Draft Genome Sequences Human Pathogenic Acinetobacter baumannii Strains.</title>
        <authorList>
            <person name="Madhi M."/>
            <person name="Ronco T."/>
            <person name="Olsen R.H."/>
            <person name="Hassani A."/>
        </authorList>
    </citation>
    <scope>NUCLEOTIDE SEQUENCE [LARGE SCALE GENOMIC DNA]</scope>
    <source>
        <strain evidence="1 2">AB3</strain>
    </source>
</reference>
<organism evidence="1 2">
    <name type="scientific">Acinetobacter baumannii</name>
    <dbReference type="NCBI Taxonomy" id="470"/>
    <lineage>
        <taxon>Bacteria</taxon>
        <taxon>Pseudomonadati</taxon>
        <taxon>Pseudomonadota</taxon>
        <taxon>Gammaproteobacteria</taxon>
        <taxon>Moraxellales</taxon>
        <taxon>Moraxellaceae</taxon>
        <taxon>Acinetobacter</taxon>
        <taxon>Acinetobacter calcoaceticus/baumannii complex</taxon>
    </lineage>
</organism>
<evidence type="ECO:0000313" key="1">
    <source>
        <dbReference type="EMBL" id="RTQ84453.1"/>
    </source>
</evidence>
<gene>
    <name evidence="1" type="ORF">EJ062_02255</name>
</gene>
<dbReference type="AlphaFoldDB" id="A0AAX1ZS97"/>
<proteinExistence type="predicted"/>
<sequence length="102" mass="11587">MELSNLSQFMIELKHSGKSEYHGAYKQIPLRLRFVSNARVTALTSMFEGASKNKILNDLIEIALDQVYEKMTDEQKAVYEEIQSLTLADTIKSVESGNEKDD</sequence>